<proteinExistence type="predicted"/>
<gene>
    <name evidence="4" type="ORF">GCM10023338_12360</name>
</gene>
<evidence type="ECO:0000256" key="2">
    <source>
        <dbReference type="ARBA" id="ARBA00023172"/>
    </source>
</evidence>
<evidence type="ECO:0000259" key="3">
    <source>
        <dbReference type="PROSITE" id="PS51898"/>
    </source>
</evidence>
<dbReference type="CDD" id="cd00796">
    <property type="entry name" value="INT_Rci_Hp1_C"/>
    <property type="match status" value="1"/>
</dbReference>
<accession>A0ABP9MN45</accession>
<protein>
    <submittedName>
        <fullName evidence="4">Site-specific integrase</fullName>
    </submittedName>
</protein>
<dbReference type="PROSITE" id="PS51898">
    <property type="entry name" value="TYR_RECOMBINASE"/>
    <property type="match status" value="1"/>
</dbReference>
<keyword evidence="5" id="KW-1185">Reference proteome</keyword>
<dbReference type="PANTHER" id="PTHR30349:SF94">
    <property type="entry name" value="INTEGRASE_RECOMBINASE HI_1414-RELATED"/>
    <property type="match status" value="1"/>
</dbReference>
<dbReference type="InterPro" id="IPR011010">
    <property type="entry name" value="DNA_brk_join_enz"/>
</dbReference>
<evidence type="ECO:0000256" key="1">
    <source>
        <dbReference type="ARBA" id="ARBA00022908"/>
    </source>
</evidence>
<dbReference type="InterPro" id="IPR002104">
    <property type="entry name" value="Integrase_catalytic"/>
</dbReference>
<dbReference type="SUPFAM" id="SSF56349">
    <property type="entry name" value="DNA breaking-rejoining enzymes"/>
    <property type="match status" value="1"/>
</dbReference>
<reference evidence="5" key="1">
    <citation type="journal article" date="2019" name="Int. J. Syst. Evol. Microbiol.">
        <title>The Global Catalogue of Microorganisms (GCM) 10K type strain sequencing project: providing services to taxonomists for standard genome sequencing and annotation.</title>
        <authorList>
            <consortium name="The Broad Institute Genomics Platform"/>
            <consortium name="The Broad Institute Genome Sequencing Center for Infectious Disease"/>
            <person name="Wu L."/>
            <person name="Ma J."/>
        </authorList>
    </citation>
    <scope>NUCLEOTIDE SEQUENCE [LARGE SCALE GENOMIC DNA]</scope>
    <source>
        <strain evidence="5">JCM 18424</strain>
    </source>
</reference>
<dbReference type="Gene3D" id="1.10.443.10">
    <property type="entry name" value="Intergrase catalytic core"/>
    <property type="match status" value="1"/>
</dbReference>
<dbReference type="InterPro" id="IPR050090">
    <property type="entry name" value="Tyrosine_recombinase_XerCD"/>
</dbReference>
<dbReference type="PANTHER" id="PTHR30349">
    <property type="entry name" value="PHAGE INTEGRASE-RELATED"/>
    <property type="match status" value="1"/>
</dbReference>
<organism evidence="4 5">
    <name type="scientific">Wohlfahrtiimonas larvae</name>
    <dbReference type="NCBI Taxonomy" id="1157986"/>
    <lineage>
        <taxon>Bacteria</taxon>
        <taxon>Pseudomonadati</taxon>
        <taxon>Pseudomonadota</taxon>
        <taxon>Gammaproteobacteria</taxon>
        <taxon>Cardiobacteriales</taxon>
        <taxon>Ignatzschineriaceae</taxon>
        <taxon>Wohlfahrtiimonas</taxon>
    </lineage>
</organism>
<evidence type="ECO:0000313" key="4">
    <source>
        <dbReference type="EMBL" id="GAA5099156.1"/>
    </source>
</evidence>
<feature type="domain" description="Tyr recombinase" evidence="3">
    <location>
        <begin position="165"/>
        <end position="336"/>
    </location>
</feature>
<dbReference type="Pfam" id="PF00589">
    <property type="entry name" value="Phage_integrase"/>
    <property type="match status" value="1"/>
</dbReference>
<sequence>MVGIKLGSVTKRGSKYYARVRVMRNYILKSEGKSFTSEIDALLWIKQKESDITNGEDGKVDRTKKVKDAVIRFIDEVCPKRHGGRNEAIRLNAILLMPDFPADVPLTKLQAKHIAVWRDNRPIQNASKNREIAILRAVFKVARKEWNWLEDDPLKELESLRKPAPRNRRISDHEISLIIEYLGYEDKTPETQMQTTALIFLFALETAMRQGEIASLDWRQVNLNQKYLTLLETKNGDKRDVPLSSRAIELLELMQPQRAGSVFNISADVVSTTFRRAVKRCFIQDLTFHDTRHEACTRLARKLEVLDLARMIGHRDLNSLMIYYNPTATEIANRLG</sequence>
<comment type="caution">
    <text evidence="4">The sequence shown here is derived from an EMBL/GenBank/DDBJ whole genome shotgun (WGS) entry which is preliminary data.</text>
</comment>
<keyword evidence="1" id="KW-0229">DNA integration</keyword>
<dbReference type="EMBL" id="BAABKE010000004">
    <property type="protein sequence ID" value="GAA5099156.1"/>
    <property type="molecule type" value="Genomic_DNA"/>
</dbReference>
<evidence type="ECO:0000313" key="5">
    <source>
        <dbReference type="Proteomes" id="UP001500631"/>
    </source>
</evidence>
<dbReference type="InterPro" id="IPR013762">
    <property type="entry name" value="Integrase-like_cat_sf"/>
</dbReference>
<keyword evidence="2" id="KW-0233">DNA recombination</keyword>
<name>A0ABP9MN45_9GAMM</name>
<dbReference type="Proteomes" id="UP001500631">
    <property type="component" value="Unassembled WGS sequence"/>
</dbReference>